<evidence type="ECO:0000313" key="2">
    <source>
        <dbReference type="EMBL" id="MXQ85795.1"/>
    </source>
</evidence>
<feature type="compositionally biased region" description="Acidic residues" evidence="1">
    <location>
        <begin position="684"/>
        <end position="693"/>
    </location>
</feature>
<keyword evidence="3" id="KW-1185">Reference proteome</keyword>
<dbReference type="Pfam" id="PF10257">
    <property type="entry name" value="RAI16-like"/>
    <property type="match status" value="1"/>
</dbReference>
<gene>
    <name evidence="2" type="ORF">E5288_WYG016376</name>
</gene>
<dbReference type="InterPro" id="IPR019384">
    <property type="entry name" value="FHIP"/>
</dbReference>
<evidence type="ECO:0000313" key="3">
    <source>
        <dbReference type="Proteomes" id="UP000322234"/>
    </source>
</evidence>
<feature type="region of interest" description="Disordered" evidence="1">
    <location>
        <begin position="543"/>
        <end position="612"/>
    </location>
</feature>
<dbReference type="PANTHER" id="PTHR21705:SF6">
    <property type="entry name" value="FHF COMPLEX SUBUNIT HOOK-INTERACTING PROTEIN 1A"/>
    <property type="match status" value="1"/>
</dbReference>
<reference evidence="2" key="1">
    <citation type="submission" date="2019-10" db="EMBL/GenBank/DDBJ databases">
        <title>The sequence and de novo assembly of the wild yak genome.</title>
        <authorList>
            <person name="Liu Y."/>
        </authorList>
    </citation>
    <scope>NUCLEOTIDE SEQUENCE [LARGE SCALE GENOMIC DNA]</scope>
    <source>
        <strain evidence="2">WY2019</strain>
    </source>
</reference>
<protein>
    <recommendedName>
        <fullName evidence="4">Protein FAM160A1</fullName>
    </recommendedName>
</protein>
<sequence length="859" mass="95076">MCWEEGLLKQDALLYCPVKVALREKPPEKSRPLEQGVDSQKEKVVKILEKHDPLKNTQAKYGSIPPDEASAVQNYVEHMLFLLIEEQARDAAMGPILEFVVSENIMEKLFLWSLRREFTDETKMEQLKMYEMLITQSHQPLLHHKPILKPLMMLLSSCSGTTTPTVEGKLVVLLNQLCSILAKDPSILELFFHTSEDQGAANFLIFSLLIPFIHREGTVGQQARDALLFIMSLSAENSVVAHHIVENTYFCPVLATGLSGLYSSLPTKLEEKGEGWHCLLRDDWLLLPPLVQFMNSLEFCNAVIQVAHPLIRNQLVNYIYNGFLVPVLAPALHKVSDWLMSSLVCFLPFYFVILNYLPSLEVTEVPSVSETERVFVASQLCVVSLALFRTLIGLHCEDVMLQLILRYLIPCNHMMLSQRWAVKERDCYSVSAAKLLALTPVCCSSGITLTLGNQERDYILWSQCRRDSPGPAEQLLPEASLPSACIVEYGKALDISYLQYLWEAHSNILRCMRDCRVWSALYDGDSPNPEACCLGPPEERAPGATSPVLRLPQQVPGTPMPPLAPGKEKSHTELEWDDSYDTGISSGTGGGSPGPYEDAENASPPVPVDPPKHIQEMKKNAILLFKGAYIEESDFQDDVMVYRLCAEKDAEDVHGSQEHSTRPPAQTQVQGAPLNNGPLPGPEPETELEEENGRDDSAVLHGVSRDPARANEPEVTPEAAPESAAPSPKAEPSAQPTAAVPEGEDFMAQYDQIIKELGSSTEGLMEQDLSLPDALLVTKEPEGEKDESQGGEEEEGKKDPEEEDDDDFDSFIAEAPPAETPPSPFGARDDAAFASHRPARTQSTPFTGDALRLLCGFCF</sequence>
<feature type="compositionally biased region" description="Low complexity" evidence="1">
    <location>
        <begin position="713"/>
        <end position="736"/>
    </location>
</feature>
<feature type="compositionally biased region" description="Basic and acidic residues" evidence="1">
    <location>
        <begin position="779"/>
        <end position="788"/>
    </location>
</feature>
<organism evidence="2 3">
    <name type="scientific">Bos mutus</name>
    <name type="common">wild yak</name>
    <dbReference type="NCBI Taxonomy" id="72004"/>
    <lineage>
        <taxon>Eukaryota</taxon>
        <taxon>Metazoa</taxon>
        <taxon>Chordata</taxon>
        <taxon>Craniata</taxon>
        <taxon>Vertebrata</taxon>
        <taxon>Euteleostomi</taxon>
        <taxon>Mammalia</taxon>
        <taxon>Eutheria</taxon>
        <taxon>Laurasiatheria</taxon>
        <taxon>Artiodactyla</taxon>
        <taxon>Ruminantia</taxon>
        <taxon>Pecora</taxon>
        <taxon>Bovidae</taxon>
        <taxon>Bovinae</taxon>
        <taxon>Bos</taxon>
    </lineage>
</organism>
<evidence type="ECO:0008006" key="4">
    <source>
        <dbReference type="Google" id="ProtNLM"/>
    </source>
</evidence>
<dbReference type="PANTHER" id="PTHR21705">
    <property type="entry name" value="RAI16 PROTEIN-RELATED"/>
    <property type="match status" value="1"/>
</dbReference>
<accession>A0A6B0R7R1</accession>
<feature type="compositionally biased region" description="Basic and acidic residues" evidence="1">
    <location>
        <begin position="694"/>
        <end position="712"/>
    </location>
</feature>
<comment type="caution">
    <text evidence="2">The sequence shown here is derived from an EMBL/GenBank/DDBJ whole genome shotgun (WGS) entry which is preliminary data.</text>
</comment>
<proteinExistence type="predicted"/>
<feature type="region of interest" description="Disordered" evidence="1">
    <location>
        <begin position="652"/>
        <end position="846"/>
    </location>
</feature>
<feature type="compositionally biased region" description="Basic and acidic residues" evidence="1">
    <location>
        <begin position="652"/>
        <end position="661"/>
    </location>
</feature>
<name>A0A6B0R7R1_9CETA</name>
<dbReference type="Proteomes" id="UP000322234">
    <property type="component" value="Unassembled WGS sequence"/>
</dbReference>
<dbReference type="EMBL" id="VBQZ03000028">
    <property type="protein sequence ID" value="MXQ85795.1"/>
    <property type="molecule type" value="Genomic_DNA"/>
</dbReference>
<evidence type="ECO:0000256" key="1">
    <source>
        <dbReference type="SAM" id="MobiDB-lite"/>
    </source>
</evidence>
<dbReference type="AlphaFoldDB" id="A0A6B0R7R1"/>